<evidence type="ECO:0000256" key="4">
    <source>
        <dbReference type="SAM" id="Phobius"/>
    </source>
</evidence>
<dbReference type="Proteomes" id="UP000285712">
    <property type="component" value="Unassembled WGS sequence"/>
</dbReference>
<dbReference type="InterPro" id="IPR000169">
    <property type="entry name" value="Pept_cys_AS"/>
</dbReference>
<dbReference type="Proteomes" id="UP000285430">
    <property type="component" value="Unassembled WGS sequence"/>
</dbReference>
<gene>
    <name evidence="7" type="ORF">DYB35_010028</name>
    <name evidence="8" type="ORF">DYB37_013440</name>
</gene>
<dbReference type="EMBL" id="QUTH01000358">
    <property type="protein sequence ID" value="RHZ34175.1"/>
    <property type="molecule type" value="Genomic_DNA"/>
</dbReference>
<feature type="signal peptide" evidence="5">
    <location>
        <begin position="1"/>
        <end position="21"/>
    </location>
</feature>
<keyword evidence="4" id="KW-0812">Transmembrane</keyword>
<dbReference type="AlphaFoldDB" id="A0A3R6ZQ97"/>
<dbReference type="PROSITE" id="PS00639">
    <property type="entry name" value="THIOL_PROTEASE_HIS"/>
    <property type="match status" value="1"/>
</dbReference>
<dbReference type="VEuPathDB" id="FungiDB:H257_10209"/>
<dbReference type="GO" id="GO:0008234">
    <property type="term" value="F:cysteine-type peptidase activity"/>
    <property type="evidence" value="ECO:0007669"/>
    <property type="project" value="InterPro"/>
</dbReference>
<sequence length="498" mass="52722">MLVHVLSFVAAASAAASTTSASSHTFATLVECTSAGGCLWQGKQNELVNDQRILHDMLVTYHRGDNYDVAKRNLKAHIEYIEAVYTHANDMNHDMTIQLGLNPRHLYEDTAGLGDPLDAVLVNMQGKVIDRRLQASTTSTSTASGGGTLPATLNWCTDNNPQKRSVCSEVKSQKLCGSCWAFAATDLIETAVSYTTKNPPVSLSSQQLLSCSNTAEVRTYTYCFARSGNIPTWLEPSMKWDATNKGCAGGMTHIALSDAANKIKNLATRIDWPYNDAYTASSVGAPVQPTSSSFSTKSTNTSNTSNPLNSCDSTRPAANTAAHISGWAPALDGSSCTDTKDPVVLLKRALQQGPVGVALNAKGTFKQYKAGVFVCGAITSSDQIDHAILLVGYGTAADGSGYWILKNSYDVDWGISGYMWLKMDDGLNCGLNVFPIRVQGASAGPAANVTVDGGGSLTFAGASMTTWVVVGVATGIATLVLTIVGVCVARSRMQSMHL</sequence>
<dbReference type="Gene3D" id="3.90.70.10">
    <property type="entry name" value="Cysteine proteinases"/>
    <property type="match status" value="1"/>
</dbReference>
<reference evidence="9 10" key="1">
    <citation type="submission" date="2018-08" db="EMBL/GenBank/DDBJ databases">
        <title>Aphanomyces genome sequencing and annotation.</title>
        <authorList>
            <person name="Minardi D."/>
            <person name="Oidtmann B."/>
            <person name="Van Der Giezen M."/>
            <person name="Studholme D.J."/>
        </authorList>
    </citation>
    <scope>NUCLEOTIDE SEQUENCE [LARGE SCALE GENOMIC DNA]</scope>
    <source>
        <strain evidence="8 9">Da</strain>
        <strain evidence="7 10">Sv</strain>
    </source>
</reference>
<evidence type="ECO:0000313" key="9">
    <source>
        <dbReference type="Proteomes" id="UP000285430"/>
    </source>
</evidence>
<comment type="caution">
    <text evidence="7">The sequence shown here is derived from an EMBL/GenBank/DDBJ whole genome shotgun (WGS) entry which is preliminary data.</text>
</comment>
<evidence type="ECO:0000313" key="10">
    <source>
        <dbReference type="Proteomes" id="UP000285712"/>
    </source>
</evidence>
<feature type="transmembrane region" description="Helical" evidence="4">
    <location>
        <begin position="467"/>
        <end position="489"/>
    </location>
</feature>
<dbReference type="SMART" id="SM00645">
    <property type="entry name" value="Pept_C1"/>
    <property type="match status" value="1"/>
</dbReference>
<protein>
    <recommendedName>
        <fullName evidence="6">Peptidase C1A papain C-terminal domain-containing protein</fullName>
    </recommendedName>
</protein>
<evidence type="ECO:0000313" key="8">
    <source>
        <dbReference type="EMBL" id="RHZ34175.1"/>
    </source>
</evidence>
<feature type="compositionally biased region" description="Low complexity" evidence="3">
    <location>
        <begin position="290"/>
        <end position="310"/>
    </location>
</feature>
<evidence type="ECO:0000313" key="7">
    <source>
        <dbReference type="EMBL" id="RHY95824.1"/>
    </source>
</evidence>
<dbReference type="Pfam" id="PF00112">
    <property type="entry name" value="Peptidase_C1"/>
    <property type="match status" value="1"/>
</dbReference>
<evidence type="ECO:0000256" key="3">
    <source>
        <dbReference type="SAM" id="MobiDB-lite"/>
    </source>
</evidence>
<organism evidence="7 10">
    <name type="scientific">Aphanomyces astaci</name>
    <name type="common">Crayfish plague agent</name>
    <dbReference type="NCBI Taxonomy" id="112090"/>
    <lineage>
        <taxon>Eukaryota</taxon>
        <taxon>Sar</taxon>
        <taxon>Stramenopiles</taxon>
        <taxon>Oomycota</taxon>
        <taxon>Saprolegniomycetes</taxon>
        <taxon>Saprolegniales</taxon>
        <taxon>Verrucalvaceae</taxon>
        <taxon>Aphanomyces</taxon>
    </lineage>
</organism>
<dbReference type="PANTHER" id="PTHR12411">
    <property type="entry name" value="CYSTEINE PROTEASE FAMILY C1-RELATED"/>
    <property type="match status" value="1"/>
</dbReference>
<name>A0A3R6ZQ97_APHAT</name>
<dbReference type="InterPro" id="IPR000668">
    <property type="entry name" value="Peptidase_C1A_C"/>
</dbReference>
<evidence type="ECO:0000256" key="1">
    <source>
        <dbReference type="ARBA" id="ARBA00008455"/>
    </source>
</evidence>
<dbReference type="CDD" id="cd02248">
    <property type="entry name" value="Peptidase_C1A"/>
    <property type="match status" value="1"/>
</dbReference>
<feature type="region of interest" description="Disordered" evidence="3">
    <location>
        <begin position="283"/>
        <end position="314"/>
    </location>
</feature>
<keyword evidence="2" id="KW-0865">Zymogen</keyword>
<keyword evidence="4" id="KW-0472">Membrane</keyword>
<proteinExistence type="inferred from homology"/>
<dbReference type="GO" id="GO:0006508">
    <property type="term" value="P:proteolysis"/>
    <property type="evidence" value="ECO:0007669"/>
    <property type="project" value="InterPro"/>
</dbReference>
<dbReference type="InterPro" id="IPR025660">
    <property type="entry name" value="Pept_his_AS"/>
</dbReference>
<dbReference type="InterPro" id="IPR039417">
    <property type="entry name" value="Peptidase_C1A_papain-like"/>
</dbReference>
<evidence type="ECO:0000256" key="5">
    <source>
        <dbReference type="SAM" id="SignalP"/>
    </source>
</evidence>
<dbReference type="SUPFAM" id="SSF54001">
    <property type="entry name" value="Cysteine proteinases"/>
    <property type="match status" value="1"/>
</dbReference>
<dbReference type="PRINTS" id="PR00705">
    <property type="entry name" value="PAPAIN"/>
</dbReference>
<evidence type="ECO:0000259" key="6">
    <source>
        <dbReference type="SMART" id="SM00645"/>
    </source>
</evidence>
<dbReference type="PROSITE" id="PS00139">
    <property type="entry name" value="THIOL_PROTEASE_CYS"/>
    <property type="match status" value="1"/>
</dbReference>
<accession>A0A3R6ZQ97</accession>
<dbReference type="InterPro" id="IPR038765">
    <property type="entry name" value="Papain-like_cys_pep_sf"/>
</dbReference>
<evidence type="ECO:0000256" key="2">
    <source>
        <dbReference type="ARBA" id="ARBA00023145"/>
    </source>
</evidence>
<feature type="chain" id="PRO_5035560631" description="Peptidase C1A papain C-terminal domain-containing protein" evidence="5">
    <location>
        <begin position="22"/>
        <end position="498"/>
    </location>
</feature>
<keyword evidence="4" id="KW-1133">Transmembrane helix</keyword>
<keyword evidence="5" id="KW-0732">Signal</keyword>
<feature type="domain" description="Peptidase C1A papain C-terminal" evidence="6">
    <location>
        <begin position="149"/>
        <end position="439"/>
    </location>
</feature>
<comment type="similarity">
    <text evidence="1">Belongs to the peptidase C1 family.</text>
</comment>
<dbReference type="InterPro" id="IPR013128">
    <property type="entry name" value="Peptidase_C1A"/>
</dbReference>
<dbReference type="EMBL" id="QUTG01002546">
    <property type="protein sequence ID" value="RHY95824.1"/>
    <property type="molecule type" value="Genomic_DNA"/>
</dbReference>